<keyword evidence="2" id="KW-1185">Reference proteome</keyword>
<sequence length="194" mass="20348">MILNFDLSLKGDQAYPPDQDALLEKFESRYSKGKKQQPRAQFTATSAPPVLVSKANKLDLEGMKPFLGELESKVSKQAPIDASTPATSGGSGSGLKAPSSTSATGSVSVGVNVDVGGQGYGQGPSQGKRSSGQRSGYGNPIAEDSDTEYDNGASPGSRHGTHKSSRRHHNDNESIAEDEDYDSGSESVVMVLLQ</sequence>
<dbReference type="Proteomes" id="UP001165064">
    <property type="component" value="Unassembled WGS sequence"/>
</dbReference>
<evidence type="ECO:0000313" key="1">
    <source>
        <dbReference type="EMBL" id="GMF05614.1"/>
    </source>
</evidence>
<accession>A0ACB5U9M8</accession>
<proteinExistence type="predicted"/>
<comment type="caution">
    <text evidence="1">The sequence shown here is derived from an EMBL/GenBank/DDBJ whole genome shotgun (WGS) entry which is preliminary data.</text>
</comment>
<protein>
    <submittedName>
        <fullName evidence="1">Unnamed protein product</fullName>
    </submittedName>
</protein>
<gene>
    <name evidence="1" type="ORF">Amon02_001240100</name>
</gene>
<organism evidence="1 2">
    <name type="scientific">Ambrosiozyma monospora</name>
    <name type="common">Yeast</name>
    <name type="synonym">Endomycopsis monosporus</name>
    <dbReference type="NCBI Taxonomy" id="43982"/>
    <lineage>
        <taxon>Eukaryota</taxon>
        <taxon>Fungi</taxon>
        <taxon>Dikarya</taxon>
        <taxon>Ascomycota</taxon>
        <taxon>Saccharomycotina</taxon>
        <taxon>Pichiomycetes</taxon>
        <taxon>Pichiales</taxon>
        <taxon>Pichiaceae</taxon>
        <taxon>Ambrosiozyma</taxon>
    </lineage>
</organism>
<name>A0ACB5U9M8_AMBMO</name>
<reference evidence="1" key="1">
    <citation type="submission" date="2023-04" db="EMBL/GenBank/DDBJ databases">
        <title>Ambrosiozyma monospora NBRC 10751.</title>
        <authorList>
            <person name="Ichikawa N."/>
            <person name="Sato H."/>
            <person name="Tonouchi N."/>
        </authorList>
    </citation>
    <scope>NUCLEOTIDE SEQUENCE</scope>
    <source>
        <strain evidence="1">NBRC 10751</strain>
    </source>
</reference>
<dbReference type="EMBL" id="BSXS01014531">
    <property type="protein sequence ID" value="GMF05614.1"/>
    <property type="molecule type" value="Genomic_DNA"/>
</dbReference>
<evidence type="ECO:0000313" key="2">
    <source>
        <dbReference type="Proteomes" id="UP001165064"/>
    </source>
</evidence>